<organism evidence="16 17">
    <name type="scientific">Rhypophila decipiens</name>
    <dbReference type="NCBI Taxonomy" id="261697"/>
    <lineage>
        <taxon>Eukaryota</taxon>
        <taxon>Fungi</taxon>
        <taxon>Dikarya</taxon>
        <taxon>Ascomycota</taxon>
        <taxon>Pezizomycotina</taxon>
        <taxon>Sordariomycetes</taxon>
        <taxon>Sordariomycetidae</taxon>
        <taxon>Sordariales</taxon>
        <taxon>Naviculisporaceae</taxon>
        <taxon>Rhypophila</taxon>
    </lineage>
</organism>
<evidence type="ECO:0000256" key="4">
    <source>
        <dbReference type="ARBA" id="ARBA00022729"/>
    </source>
</evidence>
<evidence type="ECO:0000256" key="1">
    <source>
        <dbReference type="ARBA" id="ARBA00000966"/>
    </source>
</evidence>
<evidence type="ECO:0000256" key="13">
    <source>
        <dbReference type="RuleBase" id="RU361153"/>
    </source>
</evidence>
<evidence type="ECO:0000256" key="2">
    <source>
        <dbReference type="ARBA" id="ARBA00005641"/>
    </source>
</evidence>
<dbReference type="Gene3D" id="3.20.20.80">
    <property type="entry name" value="Glycosidases"/>
    <property type="match status" value="1"/>
</dbReference>
<feature type="domain" description="Glycoside hydrolase family 5" evidence="15">
    <location>
        <begin position="90"/>
        <end position="332"/>
    </location>
</feature>
<evidence type="ECO:0000256" key="10">
    <source>
        <dbReference type="ARBA" id="ARBA00023326"/>
    </source>
</evidence>
<dbReference type="AlphaFoldDB" id="A0AAN6Y5R0"/>
<dbReference type="SUPFAM" id="SSF51445">
    <property type="entry name" value="(Trans)glycosidases"/>
    <property type="match status" value="1"/>
</dbReference>
<evidence type="ECO:0000313" key="17">
    <source>
        <dbReference type="Proteomes" id="UP001301769"/>
    </source>
</evidence>
<dbReference type="Pfam" id="PF00150">
    <property type="entry name" value="Cellulase"/>
    <property type="match status" value="1"/>
</dbReference>
<evidence type="ECO:0000256" key="3">
    <source>
        <dbReference type="ARBA" id="ARBA00012601"/>
    </source>
</evidence>
<dbReference type="EC" id="3.2.1.4" evidence="3"/>
<dbReference type="PROSITE" id="PS00659">
    <property type="entry name" value="GLYCOSYL_HYDROL_F5"/>
    <property type="match status" value="1"/>
</dbReference>
<keyword evidence="4 14" id="KW-0732">Signal</keyword>
<evidence type="ECO:0000259" key="15">
    <source>
        <dbReference type="Pfam" id="PF00150"/>
    </source>
</evidence>
<evidence type="ECO:0000256" key="11">
    <source>
        <dbReference type="ARBA" id="ARBA00059691"/>
    </source>
</evidence>
<name>A0AAN6Y5R0_9PEZI</name>
<comment type="function">
    <text evidence="11">Endoglucanase (EG) that cleaves the internal beta-1,4-glucosidic bonds in cellulose. The degradation of cellulose involves an interplay between different cellulolytic enzymes. Hydrolysis starts with EGs, which cut internal glycosidic linkages to reduce the polymerization degree of the substrate and creates new chain ends for exocellobiohydrolases (CBHs). The CBH release the disaccharide cellobiose from the non-reducing end of the cellulose polymer chain. Finally, beta-1,4-glucosidases hydrolyze the cellobiose and other short cello-oligosaccharides into glucose units.</text>
</comment>
<gene>
    <name evidence="16" type="ORF">QBC37DRAFT_289295</name>
</gene>
<evidence type="ECO:0000256" key="5">
    <source>
        <dbReference type="ARBA" id="ARBA00022801"/>
    </source>
</evidence>
<comment type="similarity">
    <text evidence="2 13">Belongs to the glycosyl hydrolase 5 (cellulase A) family.</text>
</comment>
<dbReference type="InterPro" id="IPR017853">
    <property type="entry name" value="GH"/>
</dbReference>
<dbReference type="GO" id="GO:0008810">
    <property type="term" value="F:cellulase activity"/>
    <property type="evidence" value="ECO:0007669"/>
    <property type="project" value="UniProtKB-EC"/>
</dbReference>
<reference evidence="16" key="1">
    <citation type="journal article" date="2023" name="Mol. Phylogenet. Evol.">
        <title>Genome-scale phylogeny and comparative genomics of the fungal order Sordariales.</title>
        <authorList>
            <person name="Hensen N."/>
            <person name="Bonometti L."/>
            <person name="Westerberg I."/>
            <person name="Brannstrom I.O."/>
            <person name="Guillou S."/>
            <person name="Cros-Aarteil S."/>
            <person name="Calhoun S."/>
            <person name="Haridas S."/>
            <person name="Kuo A."/>
            <person name="Mondo S."/>
            <person name="Pangilinan J."/>
            <person name="Riley R."/>
            <person name="LaButti K."/>
            <person name="Andreopoulos B."/>
            <person name="Lipzen A."/>
            <person name="Chen C."/>
            <person name="Yan M."/>
            <person name="Daum C."/>
            <person name="Ng V."/>
            <person name="Clum A."/>
            <person name="Steindorff A."/>
            <person name="Ohm R.A."/>
            <person name="Martin F."/>
            <person name="Silar P."/>
            <person name="Natvig D.O."/>
            <person name="Lalanne C."/>
            <person name="Gautier V."/>
            <person name="Ament-Velasquez S.L."/>
            <person name="Kruys A."/>
            <person name="Hutchinson M.I."/>
            <person name="Powell A.J."/>
            <person name="Barry K."/>
            <person name="Miller A.N."/>
            <person name="Grigoriev I.V."/>
            <person name="Debuchy R."/>
            <person name="Gladieux P."/>
            <person name="Hiltunen Thoren M."/>
            <person name="Johannesson H."/>
        </authorList>
    </citation>
    <scope>NUCLEOTIDE SEQUENCE</scope>
    <source>
        <strain evidence="16">PSN293</strain>
    </source>
</reference>
<dbReference type="PANTHER" id="PTHR34142">
    <property type="entry name" value="ENDO-BETA-1,4-GLUCANASE A"/>
    <property type="match status" value="1"/>
</dbReference>
<dbReference type="EMBL" id="MU858139">
    <property type="protein sequence ID" value="KAK4211861.1"/>
    <property type="molecule type" value="Genomic_DNA"/>
</dbReference>
<evidence type="ECO:0000313" key="16">
    <source>
        <dbReference type="EMBL" id="KAK4211861.1"/>
    </source>
</evidence>
<keyword evidence="5 13" id="KW-0378">Hydrolase</keyword>
<keyword evidence="17" id="KW-1185">Reference proteome</keyword>
<keyword evidence="6" id="KW-0136">Cellulose degradation</keyword>
<dbReference type="InterPro" id="IPR018087">
    <property type="entry name" value="Glyco_hydro_5_CS"/>
</dbReference>
<evidence type="ECO:0000256" key="9">
    <source>
        <dbReference type="ARBA" id="ARBA00023295"/>
    </source>
</evidence>
<evidence type="ECO:0000256" key="8">
    <source>
        <dbReference type="ARBA" id="ARBA00023283"/>
    </source>
</evidence>
<comment type="caution">
    <text evidence="16">The sequence shown here is derived from an EMBL/GenBank/DDBJ whole genome shotgun (WGS) entry which is preliminary data.</text>
</comment>
<keyword evidence="9 13" id="KW-0326">Glycosidase</keyword>
<evidence type="ECO:0000256" key="7">
    <source>
        <dbReference type="ARBA" id="ARBA00023277"/>
    </source>
</evidence>
<dbReference type="GO" id="GO:0030245">
    <property type="term" value="P:cellulose catabolic process"/>
    <property type="evidence" value="ECO:0007669"/>
    <property type="project" value="UniProtKB-KW"/>
</dbReference>
<dbReference type="FunFam" id="3.20.20.80:FF:000124">
    <property type="entry name" value="Exported cellulase"/>
    <property type="match status" value="1"/>
</dbReference>
<dbReference type="InterPro" id="IPR001547">
    <property type="entry name" value="Glyco_hydro_5"/>
</dbReference>
<evidence type="ECO:0000256" key="14">
    <source>
        <dbReference type="SAM" id="SignalP"/>
    </source>
</evidence>
<sequence length="371" mass="39593">MKTNAFIGIQFFLLATSAASQATTTTTSLKTSTTTAVSCSSNSPVVGGKFTYLGTNIDGFEWGTSTDGTQDLSVVRPPLTRYGGQDGPGQMRHFVKEGFNTFRLAVGWAYLTGGPATGTLNSANLAKFDEIVTACLNTGAYCIVDVHTYARFNGRIIGQGGPSNSVFASLWTSLANHYKGNSRIIFDIMNEPHDVPSTATWAQTVQAAVTAIRNTGASSQIILLPGNGWQSAASFLKDGSAEELLKVTNPDGSTANLVFNLHKYLDVDGSGSHAECVSNWINDGFAPIANWLRCHSRTAMVTETGGGNVQSCITYFCQLMTFLQKNSDVFLGVTGWGAANMALDFATSMTPFPNGTDQLLVQRCYLPYAPS</sequence>
<keyword evidence="10" id="KW-0624">Polysaccharide degradation</keyword>
<accession>A0AAN6Y5R0</accession>
<keyword evidence="8" id="KW-0873">Pyrrolidone carboxylic acid</keyword>
<keyword evidence="7" id="KW-0119">Carbohydrate metabolism</keyword>
<evidence type="ECO:0000256" key="6">
    <source>
        <dbReference type="ARBA" id="ARBA00023001"/>
    </source>
</evidence>
<reference evidence="16" key="2">
    <citation type="submission" date="2023-05" db="EMBL/GenBank/DDBJ databases">
        <authorList>
            <consortium name="Lawrence Berkeley National Laboratory"/>
            <person name="Steindorff A."/>
            <person name="Hensen N."/>
            <person name="Bonometti L."/>
            <person name="Westerberg I."/>
            <person name="Brannstrom I.O."/>
            <person name="Guillou S."/>
            <person name="Cros-Aarteil S."/>
            <person name="Calhoun S."/>
            <person name="Haridas S."/>
            <person name="Kuo A."/>
            <person name="Mondo S."/>
            <person name="Pangilinan J."/>
            <person name="Riley R."/>
            <person name="Labutti K."/>
            <person name="Andreopoulos B."/>
            <person name="Lipzen A."/>
            <person name="Chen C."/>
            <person name="Yanf M."/>
            <person name="Daum C."/>
            <person name="Ng V."/>
            <person name="Clum A."/>
            <person name="Ohm R."/>
            <person name="Martin F."/>
            <person name="Silar P."/>
            <person name="Natvig D."/>
            <person name="Lalanne C."/>
            <person name="Gautier V."/>
            <person name="Ament-Velasquez S.L."/>
            <person name="Kruys A."/>
            <person name="Hutchinson M.I."/>
            <person name="Powell A.J."/>
            <person name="Barry K."/>
            <person name="Miller A.N."/>
            <person name="Grigoriev I.V."/>
            <person name="Debuchy R."/>
            <person name="Gladieux P."/>
            <person name="Thoren M.H."/>
            <person name="Johannesson H."/>
        </authorList>
    </citation>
    <scope>NUCLEOTIDE SEQUENCE</scope>
    <source>
        <strain evidence="16">PSN293</strain>
    </source>
</reference>
<evidence type="ECO:0000256" key="12">
    <source>
        <dbReference type="ARBA" id="ARBA00074271"/>
    </source>
</evidence>
<dbReference type="Proteomes" id="UP001301769">
    <property type="component" value="Unassembled WGS sequence"/>
</dbReference>
<proteinExistence type="inferred from homology"/>
<comment type="catalytic activity">
    <reaction evidence="1">
        <text>Endohydrolysis of (1-&gt;4)-beta-D-glucosidic linkages in cellulose, lichenin and cereal beta-D-glucans.</text>
        <dbReference type="EC" id="3.2.1.4"/>
    </reaction>
</comment>
<dbReference type="PANTHER" id="PTHR34142:SF5">
    <property type="entry name" value="CBM1 DOMAIN-CONTAINING PROTEIN"/>
    <property type="match status" value="1"/>
</dbReference>
<protein>
    <recommendedName>
        <fullName evidence="12">Endoglucanase EG-II</fullName>
        <ecNumber evidence="3">3.2.1.4</ecNumber>
    </recommendedName>
</protein>
<feature type="signal peptide" evidence="14">
    <location>
        <begin position="1"/>
        <end position="22"/>
    </location>
</feature>
<feature type="chain" id="PRO_5042886019" description="Endoglucanase EG-II" evidence="14">
    <location>
        <begin position="23"/>
        <end position="371"/>
    </location>
</feature>